<sequence>MTPTYHPYPGDNRPFLYAALQRREHLSLIRYRAEHAQDLAPLRAFLARIEAHATVIGARTRGDTLFILAASMPSDALRDEKHAYVRTISWEQAPQILETLERPPLPPYCPPVPTSCSSSRLIPDVPHNTRSHAQESSYTSRHALLTLLIEWRALMVEMDYSVRAHRVQRSSAPLHERHGTLPSDVLLFQTQGEVCALCAFQLQHVRAVGGQRHLIIHEAAGGGNIACERIFSLKEIDFATAKFTERIRRGLYQVAVHTAHADFTVNLIVPSLREQGGAYSLAESSAFHRRVSA</sequence>
<dbReference type="RefSeq" id="WP_010882211.1">
    <property type="nucleotide sequence ID" value="NC_010741.1"/>
</dbReference>
<dbReference type="GeneID" id="93876532"/>
<evidence type="ECO:0000313" key="2">
    <source>
        <dbReference type="Proteomes" id="UP000001202"/>
    </source>
</evidence>
<evidence type="ECO:0000313" key="1">
    <source>
        <dbReference type="EMBL" id="ACD71184.1"/>
    </source>
</evidence>
<reference evidence="1 2" key="1">
    <citation type="journal article" date="2008" name="BMC Microbiol.">
        <title>Complete genome sequence of Treponema pallidum ssp. pallidum strain SS14 determined with oligonucleotide arrays.</title>
        <authorList>
            <person name="Matejkova P."/>
            <person name="Strouhal M."/>
            <person name="Smajs D."/>
            <person name="Norris S.J."/>
            <person name="Palzkill T."/>
            <person name="Petrosino J.F."/>
            <person name="Sodergren E."/>
            <person name="Norton J.E."/>
            <person name="Singh J."/>
            <person name="Richmond T.A."/>
            <person name="Molla M.N."/>
            <person name="Albert T.J."/>
            <person name="Weinstock G.M."/>
        </authorList>
    </citation>
    <scope>NUCLEOTIDE SEQUENCE [LARGE SCALE GENOMIC DNA]</scope>
    <source>
        <strain evidence="1 2">SS14</strain>
    </source>
</reference>
<organism evidence="1 2">
    <name type="scientific">Treponema pallidum subsp. pallidum (strain SS14)</name>
    <dbReference type="NCBI Taxonomy" id="455434"/>
    <lineage>
        <taxon>Bacteria</taxon>
        <taxon>Pseudomonadati</taxon>
        <taxon>Spirochaetota</taxon>
        <taxon>Spirochaetia</taxon>
        <taxon>Spirochaetales</taxon>
        <taxon>Treponemataceae</taxon>
        <taxon>Treponema</taxon>
    </lineage>
</organism>
<proteinExistence type="predicted"/>
<gene>
    <name evidence="1" type="ordered locus">TPASS_0766</name>
</gene>
<dbReference type="PATRIC" id="fig|455434.6.peg.755"/>
<protein>
    <submittedName>
        <fullName evidence="1">Uncharacterized protein</fullName>
    </submittedName>
</protein>
<dbReference type="AlphaFoldDB" id="A0A0H3BJ58"/>
<dbReference type="Proteomes" id="UP000001202">
    <property type="component" value="Chromosome"/>
</dbReference>
<dbReference type="EMBL" id="CP000805">
    <property type="protein sequence ID" value="ACD71184.1"/>
    <property type="molecule type" value="Genomic_DNA"/>
</dbReference>
<accession>A0A0H3BJ58</accession>
<name>A0A0H3BJ58_TREPS</name>
<dbReference type="KEGG" id="tpp:TPASS_0766"/>